<feature type="transmembrane region" description="Helical" evidence="8">
    <location>
        <begin position="224"/>
        <end position="242"/>
    </location>
</feature>
<keyword evidence="4" id="KW-1003">Cell membrane</keyword>
<feature type="transmembrane region" description="Helical" evidence="8">
    <location>
        <begin position="61"/>
        <end position="86"/>
    </location>
</feature>
<dbReference type="InterPro" id="IPR038770">
    <property type="entry name" value="Na+/solute_symporter_sf"/>
</dbReference>
<dbReference type="Proteomes" id="UP001549106">
    <property type="component" value="Unassembled WGS sequence"/>
</dbReference>
<organism evidence="9 10">
    <name type="scientific">Blautia caecimuris</name>
    <dbReference type="NCBI Taxonomy" id="1796615"/>
    <lineage>
        <taxon>Bacteria</taxon>
        <taxon>Bacillati</taxon>
        <taxon>Bacillota</taxon>
        <taxon>Clostridia</taxon>
        <taxon>Lachnospirales</taxon>
        <taxon>Lachnospiraceae</taxon>
        <taxon>Blautia</taxon>
    </lineage>
</organism>
<keyword evidence="6 8" id="KW-1133">Transmembrane helix</keyword>
<evidence type="ECO:0000256" key="4">
    <source>
        <dbReference type="ARBA" id="ARBA00022475"/>
    </source>
</evidence>
<comment type="similarity">
    <text evidence="2">Belongs to the auxin efflux carrier (TC 2.A.69) family.</text>
</comment>
<evidence type="ECO:0000256" key="3">
    <source>
        <dbReference type="ARBA" id="ARBA00022448"/>
    </source>
</evidence>
<evidence type="ECO:0000256" key="8">
    <source>
        <dbReference type="SAM" id="Phobius"/>
    </source>
</evidence>
<reference evidence="9 10" key="1">
    <citation type="submission" date="2024-06" db="EMBL/GenBank/DDBJ databases">
        <title>Genomic Encyclopedia of Type Strains, Phase IV (KMG-IV): sequencing the most valuable type-strain genomes for metagenomic binning, comparative biology and taxonomic classification.</title>
        <authorList>
            <person name="Goeker M."/>
        </authorList>
    </citation>
    <scope>NUCLEOTIDE SEQUENCE [LARGE SCALE GENOMIC DNA]</scope>
    <source>
        <strain evidence="9 10">DSM 29492</strain>
    </source>
</reference>
<gene>
    <name evidence="9" type="ORF">ABID24_003160</name>
</gene>
<keyword evidence="7 8" id="KW-0472">Membrane</keyword>
<evidence type="ECO:0000256" key="7">
    <source>
        <dbReference type="ARBA" id="ARBA00023136"/>
    </source>
</evidence>
<dbReference type="InterPro" id="IPR004776">
    <property type="entry name" value="Mem_transp_PIN-like"/>
</dbReference>
<protein>
    <submittedName>
        <fullName evidence="9">Permease</fullName>
    </submittedName>
</protein>
<feature type="transmembrane region" description="Helical" evidence="8">
    <location>
        <begin position="248"/>
        <end position="269"/>
    </location>
</feature>
<evidence type="ECO:0000256" key="6">
    <source>
        <dbReference type="ARBA" id="ARBA00022989"/>
    </source>
</evidence>
<name>A0ABV2M602_9FIRM</name>
<feature type="transmembrane region" description="Helical" evidence="8">
    <location>
        <begin position="6"/>
        <end position="26"/>
    </location>
</feature>
<keyword evidence="10" id="KW-1185">Reference proteome</keyword>
<accession>A0ABV2M602</accession>
<dbReference type="PANTHER" id="PTHR36838:SF1">
    <property type="entry name" value="SLR1864 PROTEIN"/>
    <property type="match status" value="1"/>
</dbReference>
<evidence type="ECO:0000256" key="5">
    <source>
        <dbReference type="ARBA" id="ARBA00022692"/>
    </source>
</evidence>
<keyword evidence="3" id="KW-0813">Transport</keyword>
<comment type="subcellular location">
    <subcellularLocation>
        <location evidence="1">Cell membrane</location>
        <topology evidence="1">Multi-pass membrane protein</topology>
    </subcellularLocation>
</comment>
<comment type="caution">
    <text evidence="9">The sequence shown here is derived from an EMBL/GenBank/DDBJ whole genome shotgun (WGS) entry which is preliminary data.</text>
</comment>
<feature type="transmembrane region" description="Helical" evidence="8">
    <location>
        <begin position="158"/>
        <end position="178"/>
    </location>
</feature>
<keyword evidence="5 8" id="KW-0812">Transmembrane</keyword>
<dbReference type="Gene3D" id="1.20.1530.20">
    <property type="match status" value="1"/>
</dbReference>
<evidence type="ECO:0000256" key="2">
    <source>
        <dbReference type="ARBA" id="ARBA00010145"/>
    </source>
</evidence>
<feature type="transmembrane region" description="Helical" evidence="8">
    <location>
        <begin position="281"/>
        <end position="299"/>
    </location>
</feature>
<dbReference type="EMBL" id="JBEPMJ010000031">
    <property type="protein sequence ID" value="MET3751898.1"/>
    <property type="molecule type" value="Genomic_DNA"/>
</dbReference>
<evidence type="ECO:0000256" key="1">
    <source>
        <dbReference type="ARBA" id="ARBA00004651"/>
    </source>
</evidence>
<evidence type="ECO:0000313" key="9">
    <source>
        <dbReference type="EMBL" id="MET3751898.1"/>
    </source>
</evidence>
<dbReference type="RefSeq" id="WP_257465396.1">
    <property type="nucleotide sequence ID" value="NZ_BAABXP010000004.1"/>
</dbReference>
<evidence type="ECO:0000313" key="10">
    <source>
        <dbReference type="Proteomes" id="UP001549106"/>
    </source>
</evidence>
<proteinExistence type="inferred from homology"/>
<feature type="transmembrane region" description="Helical" evidence="8">
    <location>
        <begin position="38"/>
        <end position="55"/>
    </location>
</feature>
<dbReference type="PANTHER" id="PTHR36838">
    <property type="entry name" value="AUXIN EFFLUX CARRIER FAMILY PROTEIN"/>
    <property type="match status" value="1"/>
</dbReference>
<dbReference type="Pfam" id="PF03547">
    <property type="entry name" value="Mem_trans"/>
    <property type="match status" value="2"/>
</dbReference>
<sequence>MEKVLTLQATIFLLVAVGFMLKRIGLIGPQGQKNLNDLVIYVILPCNILHAFMNSPVEGRLLYYLEVLLISVGIQIFCVFYGRLIFRKEPEGKNKCLRYGTICSNAGFLGNPVAEGIYGAEGLVLASIYLIPQRIMMWTSGLAVFSGTTDRKETVRKVLTHPCIIMSELGILLMFTGWKLPAPVTDAVDYIGNCNTAFSMMAVGMILADINVKDFWDRTVAKFTFHRLVVIPAVVYGVCSFLPLDKNAFGICVLLAAMPAGATTSILAEKYGVDSPFATKMVIFSTLLSLPTICLWSMVL</sequence>